<evidence type="ECO:0008006" key="4">
    <source>
        <dbReference type="Google" id="ProtNLM"/>
    </source>
</evidence>
<evidence type="ECO:0000256" key="1">
    <source>
        <dbReference type="SAM" id="SignalP"/>
    </source>
</evidence>
<organism evidence="2 3">
    <name type="scientific">Marinomonas pollencensis</name>
    <dbReference type="NCBI Taxonomy" id="491954"/>
    <lineage>
        <taxon>Bacteria</taxon>
        <taxon>Pseudomonadati</taxon>
        <taxon>Pseudomonadota</taxon>
        <taxon>Gammaproteobacteria</taxon>
        <taxon>Oceanospirillales</taxon>
        <taxon>Oceanospirillaceae</taxon>
        <taxon>Marinomonas</taxon>
    </lineage>
</organism>
<feature type="signal peptide" evidence="1">
    <location>
        <begin position="1"/>
        <end position="20"/>
    </location>
</feature>
<dbReference type="RefSeq" id="WP_115896887.1">
    <property type="nucleotide sequence ID" value="NZ_QUNG01000003.1"/>
</dbReference>
<dbReference type="InterPro" id="IPR019734">
    <property type="entry name" value="TPR_rpt"/>
</dbReference>
<keyword evidence="3" id="KW-1185">Reference proteome</keyword>
<gene>
    <name evidence="2" type="ORF">DFP81_103213</name>
</gene>
<name>A0A3E0DPY6_9GAMM</name>
<dbReference type="Pfam" id="PF13181">
    <property type="entry name" value="TPR_8"/>
    <property type="match status" value="1"/>
</dbReference>
<reference evidence="2 3" key="1">
    <citation type="submission" date="2018-08" db="EMBL/GenBank/DDBJ databases">
        <title>Genomic Encyclopedia of Type Strains, Phase III (KMG-III): the genomes of soil and plant-associated and newly described type strains.</title>
        <authorList>
            <person name="Whitman W."/>
        </authorList>
    </citation>
    <scope>NUCLEOTIDE SEQUENCE [LARGE SCALE GENOMIC DNA]</scope>
    <source>
        <strain evidence="2 3">CECT 7375</strain>
    </source>
</reference>
<dbReference type="Gene3D" id="1.25.40.10">
    <property type="entry name" value="Tetratricopeptide repeat domain"/>
    <property type="match status" value="1"/>
</dbReference>
<dbReference type="Proteomes" id="UP000256542">
    <property type="component" value="Unassembled WGS sequence"/>
</dbReference>
<dbReference type="InterPro" id="IPR011990">
    <property type="entry name" value="TPR-like_helical_dom_sf"/>
</dbReference>
<dbReference type="EMBL" id="QUNG01000003">
    <property type="protein sequence ID" value="REG85014.1"/>
    <property type="molecule type" value="Genomic_DNA"/>
</dbReference>
<sequence length="212" mass="23031">MKALLLALAITTSFISQAWAQDTTSLLDIQHQWAHINYQMTDSDKQVDAFNALAQNVENMIKAAPNNPDNMIWLGIIQASTAGAKGGIGALSYAKSAKANLEKAIAINPNALSGSALTSLGVLYHKVPGWPIGFGSDKKAKKLLRQGVEANPQGLDGNYFYADFLYDDGDYKAAKQYLENAEKAAPRPTRPVADTGRHKEIQTLMVKINKKL</sequence>
<dbReference type="SUPFAM" id="SSF48452">
    <property type="entry name" value="TPR-like"/>
    <property type="match status" value="1"/>
</dbReference>
<proteinExistence type="predicted"/>
<accession>A0A3E0DPY6</accession>
<feature type="chain" id="PRO_5017775550" description="Tetratricopeptide repeat protein" evidence="1">
    <location>
        <begin position="21"/>
        <end position="212"/>
    </location>
</feature>
<dbReference type="AlphaFoldDB" id="A0A3E0DPY6"/>
<evidence type="ECO:0000313" key="2">
    <source>
        <dbReference type="EMBL" id="REG85014.1"/>
    </source>
</evidence>
<evidence type="ECO:0000313" key="3">
    <source>
        <dbReference type="Proteomes" id="UP000256542"/>
    </source>
</evidence>
<protein>
    <recommendedName>
        <fullName evidence="4">Tetratricopeptide repeat protein</fullName>
    </recommendedName>
</protein>
<dbReference type="OrthoDB" id="9812424at2"/>
<keyword evidence="1" id="KW-0732">Signal</keyword>
<comment type="caution">
    <text evidence="2">The sequence shown here is derived from an EMBL/GenBank/DDBJ whole genome shotgun (WGS) entry which is preliminary data.</text>
</comment>